<feature type="domain" description="Receptor ligand binding region" evidence="6">
    <location>
        <begin position="19"/>
        <end position="102"/>
    </location>
</feature>
<dbReference type="InterPro" id="IPR028082">
    <property type="entry name" value="Peripla_BP_I"/>
</dbReference>
<evidence type="ECO:0000313" key="7">
    <source>
        <dbReference type="Proteomes" id="UP000504606"/>
    </source>
</evidence>
<protein>
    <submittedName>
        <fullName evidence="8">Atrial natriuretic peptide receptor 3-like</fullName>
    </submittedName>
</protein>
<dbReference type="GeneID" id="127752036"/>
<dbReference type="RefSeq" id="XP_052132486.1">
    <property type="nucleotide sequence ID" value="XM_052276526.1"/>
</dbReference>
<dbReference type="PANTHER" id="PTHR44755">
    <property type="entry name" value="NATRIURETIC PEPTIDE RECEPTOR 3-RELATED"/>
    <property type="match status" value="1"/>
</dbReference>
<sequence>EGKIIHCHKSISCFSFPVADAFFGPICDYVIAPVVRYSSVWNIPVLTGGGQAENFAFKENFPVLTRMQGSFGLVGETMKGILHVFGWKVVGLLFHNNEVGSSQGNSPCYFTGAAVYKALNSTPVHHNFNENTASAEELREHLVYVTSRARSEYTYNHPTCPSASGPRAARGQRSWR</sequence>
<keyword evidence="7" id="KW-1185">Reference proteome</keyword>
<name>A0A9C6XB20_FRAOC</name>
<keyword evidence="3" id="KW-1133">Transmembrane helix</keyword>
<reference evidence="8" key="1">
    <citation type="submission" date="2025-08" db="UniProtKB">
        <authorList>
            <consortium name="RefSeq"/>
        </authorList>
    </citation>
    <scope>IDENTIFICATION</scope>
    <source>
        <tissue evidence="8">Whole organism</tissue>
    </source>
</reference>
<dbReference type="InterPro" id="IPR001828">
    <property type="entry name" value="ANF_lig-bd_rcpt"/>
</dbReference>
<evidence type="ECO:0000256" key="3">
    <source>
        <dbReference type="ARBA" id="ARBA00022989"/>
    </source>
</evidence>
<evidence type="ECO:0000256" key="4">
    <source>
        <dbReference type="ARBA" id="ARBA00023136"/>
    </source>
</evidence>
<feature type="non-terminal residue" evidence="8">
    <location>
        <position position="1"/>
    </location>
</feature>
<dbReference type="OrthoDB" id="302535at2759"/>
<proteinExistence type="predicted"/>
<organism evidence="7 8">
    <name type="scientific">Frankliniella occidentalis</name>
    <name type="common">Western flower thrips</name>
    <name type="synonym">Euthrips occidentalis</name>
    <dbReference type="NCBI Taxonomy" id="133901"/>
    <lineage>
        <taxon>Eukaryota</taxon>
        <taxon>Metazoa</taxon>
        <taxon>Ecdysozoa</taxon>
        <taxon>Arthropoda</taxon>
        <taxon>Hexapoda</taxon>
        <taxon>Insecta</taxon>
        <taxon>Pterygota</taxon>
        <taxon>Neoptera</taxon>
        <taxon>Paraneoptera</taxon>
        <taxon>Thysanoptera</taxon>
        <taxon>Terebrantia</taxon>
        <taxon>Thripoidea</taxon>
        <taxon>Thripidae</taxon>
        <taxon>Frankliniella</taxon>
    </lineage>
</organism>
<dbReference type="InterPro" id="IPR052612">
    <property type="entry name" value="ANP_Clearance_Receptor"/>
</dbReference>
<dbReference type="AlphaFoldDB" id="A0A9C6XB20"/>
<feature type="region of interest" description="Disordered" evidence="5">
    <location>
        <begin position="156"/>
        <end position="176"/>
    </location>
</feature>
<dbReference type="GO" id="GO:0017046">
    <property type="term" value="F:peptide hormone binding"/>
    <property type="evidence" value="ECO:0007669"/>
    <property type="project" value="TreeGrafter"/>
</dbReference>
<comment type="subcellular location">
    <subcellularLocation>
        <location evidence="1">Membrane</location>
    </subcellularLocation>
</comment>
<dbReference type="GO" id="GO:0007165">
    <property type="term" value="P:signal transduction"/>
    <property type="evidence" value="ECO:0007669"/>
    <property type="project" value="TreeGrafter"/>
</dbReference>
<dbReference type="GO" id="GO:0038023">
    <property type="term" value="F:signaling receptor activity"/>
    <property type="evidence" value="ECO:0007669"/>
    <property type="project" value="TreeGrafter"/>
</dbReference>
<dbReference type="PANTHER" id="PTHR44755:SF11">
    <property type="entry name" value="ATRIAL NATRIURETIC PEPTIDE RECEPTOR 3 ISOFORM X1"/>
    <property type="match status" value="1"/>
</dbReference>
<dbReference type="GO" id="GO:0016020">
    <property type="term" value="C:membrane"/>
    <property type="evidence" value="ECO:0007669"/>
    <property type="project" value="UniProtKB-SubCell"/>
</dbReference>
<accession>A0A9C6XB20</accession>
<dbReference type="Pfam" id="PF01094">
    <property type="entry name" value="ANF_receptor"/>
    <property type="match status" value="1"/>
</dbReference>
<gene>
    <name evidence="8" type="primary">LOC127752036</name>
</gene>
<keyword evidence="2" id="KW-0812">Transmembrane</keyword>
<dbReference type="Proteomes" id="UP000504606">
    <property type="component" value="Unplaced"/>
</dbReference>
<keyword evidence="4" id="KW-0472">Membrane</keyword>
<dbReference type="KEGG" id="foc:127752036"/>
<evidence type="ECO:0000256" key="5">
    <source>
        <dbReference type="SAM" id="MobiDB-lite"/>
    </source>
</evidence>
<evidence type="ECO:0000313" key="8">
    <source>
        <dbReference type="RefSeq" id="XP_052132486.1"/>
    </source>
</evidence>
<dbReference type="SUPFAM" id="SSF53822">
    <property type="entry name" value="Periplasmic binding protein-like I"/>
    <property type="match status" value="1"/>
</dbReference>
<evidence type="ECO:0000256" key="2">
    <source>
        <dbReference type="ARBA" id="ARBA00022692"/>
    </source>
</evidence>
<evidence type="ECO:0000256" key="1">
    <source>
        <dbReference type="ARBA" id="ARBA00004370"/>
    </source>
</evidence>
<evidence type="ECO:0000259" key="6">
    <source>
        <dbReference type="Pfam" id="PF01094"/>
    </source>
</evidence>
<dbReference type="Gene3D" id="3.40.50.2300">
    <property type="match status" value="1"/>
</dbReference>